<dbReference type="GO" id="GO:0003677">
    <property type="term" value="F:DNA binding"/>
    <property type="evidence" value="ECO:0007669"/>
    <property type="project" value="UniProtKB-UniRule"/>
</dbReference>
<gene>
    <name evidence="4" type="ORF">JFL75_12465</name>
</gene>
<organism evidence="4 5">
    <name type="scientific">Breznakiella homolactica</name>
    <dbReference type="NCBI Taxonomy" id="2798577"/>
    <lineage>
        <taxon>Bacteria</taxon>
        <taxon>Pseudomonadati</taxon>
        <taxon>Spirochaetota</taxon>
        <taxon>Spirochaetia</taxon>
        <taxon>Spirochaetales</taxon>
        <taxon>Breznakiellaceae</taxon>
        <taxon>Breznakiella</taxon>
    </lineage>
</organism>
<dbReference type="Gene3D" id="1.10.357.10">
    <property type="entry name" value="Tetracycline Repressor, domain 2"/>
    <property type="match status" value="1"/>
</dbReference>
<evidence type="ECO:0000256" key="1">
    <source>
        <dbReference type="ARBA" id="ARBA00023125"/>
    </source>
</evidence>
<dbReference type="KEGG" id="bhc:JFL75_12465"/>
<name>A0A7T7XJV5_9SPIR</name>
<keyword evidence="5" id="KW-1185">Reference proteome</keyword>
<accession>A0A7T7XJV5</accession>
<dbReference type="InterPro" id="IPR009057">
    <property type="entry name" value="Homeodomain-like_sf"/>
</dbReference>
<dbReference type="PANTHER" id="PTHR43479:SF11">
    <property type="entry name" value="ACREF_ENVCD OPERON REPRESSOR-RELATED"/>
    <property type="match status" value="1"/>
</dbReference>
<evidence type="ECO:0000313" key="4">
    <source>
        <dbReference type="EMBL" id="QQO07755.1"/>
    </source>
</evidence>
<dbReference type="AlphaFoldDB" id="A0A7T7XJV5"/>
<dbReference type="RefSeq" id="WP_215625061.1">
    <property type="nucleotide sequence ID" value="NZ_CP067089.2"/>
</dbReference>
<dbReference type="SUPFAM" id="SSF46689">
    <property type="entry name" value="Homeodomain-like"/>
    <property type="match status" value="1"/>
</dbReference>
<dbReference type="PROSITE" id="PS50977">
    <property type="entry name" value="HTH_TETR_2"/>
    <property type="match status" value="1"/>
</dbReference>
<proteinExistence type="predicted"/>
<evidence type="ECO:0000256" key="2">
    <source>
        <dbReference type="PROSITE-ProRule" id="PRU00335"/>
    </source>
</evidence>
<reference evidence="4" key="1">
    <citation type="submission" date="2021-01" db="EMBL/GenBank/DDBJ databases">
        <title>Description of Breznakiella homolactica.</title>
        <authorList>
            <person name="Song Y."/>
            <person name="Brune A."/>
        </authorList>
    </citation>
    <scope>NUCLEOTIDE SEQUENCE</scope>
    <source>
        <strain evidence="4">RmG30</strain>
    </source>
</reference>
<sequence length="195" mass="22336">MPKIVTEQEREQVRDSIYSQSIRLIREKGLRNVTVDDITAAAGIGKGSFYSYYPSREVCLYEVLKKNEAMLFSRMETVMARKLKKHDEVVHFLRDVYLAEDSLVMFVSPMDMEILLRKLPREYAVRERKKSEGYFERSLSLLGISKKKMETIALLTDCLNYAATSSACSRNGKKETLDVLVECIAGYAAGKERKP</sequence>
<evidence type="ECO:0000313" key="5">
    <source>
        <dbReference type="Proteomes" id="UP000595917"/>
    </source>
</evidence>
<dbReference type="PANTHER" id="PTHR43479">
    <property type="entry name" value="ACREF/ENVCD OPERON REPRESSOR-RELATED"/>
    <property type="match status" value="1"/>
</dbReference>
<dbReference type="EMBL" id="CP067089">
    <property type="protein sequence ID" value="QQO07755.1"/>
    <property type="molecule type" value="Genomic_DNA"/>
</dbReference>
<dbReference type="InterPro" id="IPR050624">
    <property type="entry name" value="HTH-type_Tx_Regulator"/>
</dbReference>
<dbReference type="InterPro" id="IPR001647">
    <property type="entry name" value="HTH_TetR"/>
</dbReference>
<protein>
    <submittedName>
        <fullName evidence="4">TetR/AcrR family transcriptional regulator</fullName>
    </submittedName>
</protein>
<evidence type="ECO:0000259" key="3">
    <source>
        <dbReference type="PROSITE" id="PS50977"/>
    </source>
</evidence>
<dbReference type="Proteomes" id="UP000595917">
    <property type="component" value="Chromosome"/>
</dbReference>
<keyword evidence="1 2" id="KW-0238">DNA-binding</keyword>
<feature type="domain" description="HTH tetR-type" evidence="3">
    <location>
        <begin position="11"/>
        <end position="71"/>
    </location>
</feature>
<feature type="DNA-binding region" description="H-T-H motif" evidence="2">
    <location>
        <begin position="34"/>
        <end position="53"/>
    </location>
</feature>
<dbReference type="Pfam" id="PF00440">
    <property type="entry name" value="TetR_N"/>
    <property type="match status" value="1"/>
</dbReference>